<dbReference type="Gene3D" id="3.30.429.10">
    <property type="entry name" value="Macrophage Migration Inhibitory Factor"/>
    <property type="match status" value="1"/>
</dbReference>
<evidence type="ECO:0000313" key="1">
    <source>
        <dbReference type="EMBL" id="CAB4986589.1"/>
    </source>
</evidence>
<dbReference type="EMBL" id="CAFBOS010000031">
    <property type="protein sequence ID" value="CAB4986589.1"/>
    <property type="molecule type" value="Genomic_DNA"/>
</dbReference>
<dbReference type="AlphaFoldDB" id="A0A6J7N834"/>
<protein>
    <submittedName>
        <fullName evidence="1">Unannotated protein</fullName>
    </submittedName>
</protein>
<dbReference type="InterPro" id="IPR014347">
    <property type="entry name" value="Tautomerase/MIF_sf"/>
</dbReference>
<accession>A0A6J7N834</accession>
<reference evidence="1" key="1">
    <citation type="submission" date="2020-05" db="EMBL/GenBank/DDBJ databases">
        <authorList>
            <person name="Chiriac C."/>
            <person name="Salcher M."/>
            <person name="Ghai R."/>
            <person name="Kavagutti S V."/>
        </authorList>
    </citation>
    <scope>NUCLEOTIDE SEQUENCE</scope>
</reference>
<dbReference type="SUPFAM" id="SSF55331">
    <property type="entry name" value="Tautomerase/MIF"/>
    <property type="match status" value="1"/>
</dbReference>
<dbReference type="PANTHER" id="PTHR38460">
    <property type="entry name" value="TAUTOMERASE YOLI-RELATED"/>
    <property type="match status" value="1"/>
</dbReference>
<proteinExistence type="predicted"/>
<sequence length="137" mass="15006">MPYTKVYATAGRTPEQKQALMAAVHRGLVDGAGIPDWDKQIRLFEFGPDNMLLPDSDDYASYLLIEVTGYPRSLEVKRDLYASLVTQLETVGVDRKDTKIIYFDIQPDSWGVQGGRAGSDVAAEAAAGADTGWSAKY</sequence>
<gene>
    <name evidence="1" type="ORF">UFOPK3967_00729</name>
</gene>
<dbReference type="Pfam" id="PF14552">
    <property type="entry name" value="Tautomerase_2"/>
    <property type="match status" value="1"/>
</dbReference>
<dbReference type="InterPro" id="IPR037479">
    <property type="entry name" value="Tauto_MSAD"/>
</dbReference>
<name>A0A6J7N834_9ZZZZ</name>
<dbReference type="PANTHER" id="PTHR38460:SF1">
    <property type="entry name" value="TAUTOMERASE YOLI-RELATED"/>
    <property type="match status" value="1"/>
</dbReference>
<organism evidence="1">
    <name type="scientific">freshwater metagenome</name>
    <dbReference type="NCBI Taxonomy" id="449393"/>
    <lineage>
        <taxon>unclassified sequences</taxon>
        <taxon>metagenomes</taxon>
        <taxon>ecological metagenomes</taxon>
    </lineage>
</organism>